<feature type="compositionally biased region" description="Acidic residues" evidence="1">
    <location>
        <begin position="1"/>
        <end position="11"/>
    </location>
</feature>
<accession>A0AAV2YPD5</accession>
<feature type="region of interest" description="Disordered" evidence="1">
    <location>
        <begin position="1"/>
        <end position="54"/>
    </location>
</feature>
<reference evidence="2" key="2">
    <citation type="journal article" date="2023" name="Microbiol Resour">
        <title>Decontamination and Annotation of the Draft Genome Sequence of the Oomycete Lagenidium giganteum ARSEF 373.</title>
        <authorList>
            <person name="Morgan W.R."/>
            <person name="Tartar A."/>
        </authorList>
    </citation>
    <scope>NUCLEOTIDE SEQUENCE</scope>
    <source>
        <strain evidence="2">ARSEF 373</strain>
    </source>
</reference>
<keyword evidence="3" id="KW-1185">Reference proteome</keyword>
<protein>
    <submittedName>
        <fullName evidence="2">Uncharacterized protein</fullName>
    </submittedName>
</protein>
<dbReference type="AlphaFoldDB" id="A0AAV2YPD5"/>
<dbReference type="EMBL" id="DAKRPA010000213">
    <property type="protein sequence ID" value="DAZ95229.1"/>
    <property type="molecule type" value="Genomic_DNA"/>
</dbReference>
<comment type="caution">
    <text evidence="2">The sequence shown here is derived from an EMBL/GenBank/DDBJ whole genome shotgun (WGS) entry which is preliminary data.</text>
</comment>
<evidence type="ECO:0000313" key="2">
    <source>
        <dbReference type="EMBL" id="DAZ95229.1"/>
    </source>
</evidence>
<evidence type="ECO:0000313" key="3">
    <source>
        <dbReference type="Proteomes" id="UP001146120"/>
    </source>
</evidence>
<feature type="region of interest" description="Disordered" evidence="1">
    <location>
        <begin position="210"/>
        <end position="242"/>
    </location>
</feature>
<feature type="compositionally biased region" description="Pro residues" evidence="1">
    <location>
        <begin position="219"/>
        <end position="238"/>
    </location>
</feature>
<dbReference type="Proteomes" id="UP001146120">
    <property type="component" value="Unassembled WGS sequence"/>
</dbReference>
<organism evidence="2 3">
    <name type="scientific">Lagenidium giganteum</name>
    <dbReference type="NCBI Taxonomy" id="4803"/>
    <lineage>
        <taxon>Eukaryota</taxon>
        <taxon>Sar</taxon>
        <taxon>Stramenopiles</taxon>
        <taxon>Oomycota</taxon>
        <taxon>Peronosporomycetes</taxon>
        <taxon>Pythiales</taxon>
        <taxon>Pythiaceae</taxon>
    </lineage>
</organism>
<evidence type="ECO:0000256" key="1">
    <source>
        <dbReference type="SAM" id="MobiDB-lite"/>
    </source>
</evidence>
<name>A0AAV2YPD5_9STRA</name>
<sequence>MDDVLGVDTDLDGSGPHQLLGSELDGAGGELRGADRSDGSVTLADDDDDGDGTGGSGLRALTHLGKRRKIGKTLQLILLRKYVACAKQLNQVPDRATTEQILDEGYDEFYYQGGNLHEPRLGYTAFLKLVRNRRGEAMRQMRDGAPMTRGRVNRKQTKEQQEIRLLVSELERIRQVHATTNAIDYDTLDPGDLRHDASAVAAATSLLASNPAGSSASALPPPSAPPAASPPTVSPPGIAPSDDVVISRDRLDMMLRLAQQCLTQQKKILEDVRAMERRLEL</sequence>
<gene>
    <name evidence="2" type="ORF">N0F65_003464</name>
</gene>
<reference evidence="2" key="1">
    <citation type="submission" date="2022-11" db="EMBL/GenBank/DDBJ databases">
        <authorList>
            <person name="Morgan W.R."/>
            <person name="Tartar A."/>
        </authorList>
    </citation>
    <scope>NUCLEOTIDE SEQUENCE</scope>
    <source>
        <strain evidence="2">ARSEF 373</strain>
    </source>
</reference>
<proteinExistence type="predicted"/>